<dbReference type="PANTHER" id="PTHR45453:SF1">
    <property type="entry name" value="PHOSPHATE REGULON SENSOR PROTEIN PHOR"/>
    <property type="match status" value="1"/>
</dbReference>
<dbReference type="GO" id="GO:0000155">
    <property type="term" value="F:phosphorelay sensor kinase activity"/>
    <property type="evidence" value="ECO:0007669"/>
    <property type="project" value="InterPro"/>
</dbReference>
<dbReference type="RefSeq" id="WP_045613435.1">
    <property type="nucleotide sequence ID" value="NZ_JYGT01000004.1"/>
</dbReference>
<dbReference type="GO" id="GO:0016036">
    <property type="term" value="P:cellular response to phosphate starvation"/>
    <property type="evidence" value="ECO:0007669"/>
    <property type="project" value="TreeGrafter"/>
</dbReference>
<dbReference type="Gene3D" id="1.10.287.130">
    <property type="match status" value="1"/>
</dbReference>
<dbReference type="PATRIC" id="fig|28037.216.peg.236"/>
<dbReference type="InterPro" id="IPR050351">
    <property type="entry name" value="BphY/WalK/GraS-like"/>
</dbReference>
<accession>A0A0F2E4K3</accession>
<gene>
    <name evidence="10" type="primary">phoR-pnpS</name>
    <name evidence="10" type="ORF">TZ94_00245</name>
</gene>
<feature type="domain" description="Histidine kinase" evidence="9">
    <location>
        <begin position="144"/>
        <end position="360"/>
    </location>
</feature>
<dbReference type="AlphaFoldDB" id="A0A0F2E4K3"/>
<dbReference type="InterPro" id="IPR003594">
    <property type="entry name" value="HATPase_dom"/>
</dbReference>
<reference evidence="10 11" key="1">
    <citation type="submission" date="2015-02" db="EMBL/GenBank/DDBJ databases">
        <title>Evolution of amylase-binding proteins of oral streptococcal species.</title>
        <authorList>
            <person name="Haase E.M."/>
        </authorList>
    </citation>
    <scope>NUCLEOTIDE SEQUENCE [LARGE SCALE GENOMIC DNA]</scope>
    <source>
        <strain evidence="10 11">UC921A</strain>
    </source>
</reference>
<evidence type="ECO:0000256" key="7">
    <source>
        <dbReference type="ARBA" id="ARBA00023012"/>
    </source>
</evidence>
<dbReference type="InterPro" id="IPR003661">
    <property type="entry name" value="HisK_dim/P_dom"/>
</dbReference>
<keyword evidence="5 10" id="KW-0808">Transferase</keyword>
<evidence type="ECO:0000256" key="5">
    <source>
        <dbReference type="ARBA" id="ARBA00022679"/>
    </source>
</evidence>
<protein>
    <recommendedName>
        <fullName evidence="3">histidine kinase</fullName>
        <ecNumber evidence="3">2.7.13.3</ecNumber>
    </recommendedName>
</protein>
<evidence type="ECO:0000313" key="11">
    <source>
        <dbReference type="Proteomes" id="UP000033489"/>
    </source>
</evidence>
<dbReference type="PANTHER" id="PTHR45453">
    <property type="entry name" value="PHOSPHATE REGULON SENSOR PROTEIN PHOR"/>
    <property type="match status" value="1"/>
</dbReference>
<evidence type="ECO:0000256" key="4">
    <source>
        <dbReference type="ARBA" id="ARBA00022553"/>
    </source>
</evidence>
<dbReference type="Gene3D" id="3.30.565.10">
    <property type="entry name" value="Histidine kinase-like ATPase, C-terminal domain"/>
    <property type="match status" value="1"/>
</dbReference>
<name>A0A0F2E4K3_9STRE</name>
<feature type="transmembrane region" description="Helical" evidence="8">
    <location>
        <begin position="53"/>
        <end position="77"/>
    </location>
</feature>
<dbReference type="PROSITE" id="PS50109">
    <property type="entry name" value="HIS_KIN"/>
    <property type="match status" value="1"/>
</dbReference>
<keyword evidence="6 10" id="KW-0418">Kinase</keyword>
<proteinExistence type="predicted"/>
<evidence type="ECO:0000256" key="2">
    <source>
        <dbReference type="ARBA" id="ARBA00004370"/>
    </source>
</evidence>
<evidence type="ECO:0000313" key="10">
    <source>
        <dbReference type="EMBL" id="KJQ78127.1"/>
    </source>
</evidence>
<organism evidence="10 11">
    <name type="scientific">Streptococcus infantis</name>
    <dbReference type="NCBI Taxonomy" id="68892"/>
    <lineage>
        <taxon>Bacteria</taxon>
        <taxon>Bacillati</taxon>
        <taxon>Bacillota</taxon>
        <taxon>Bacilli</taxon>
        <taxon>Lactobacillales</taxon>
        <taxon>Streptococcaceae</taxon>
        <taxon>Streptococcus</taxon>
    </lineage>
</organism>
<comment type="caution">
    <text evidence="10">The sequence shown here is derived from an EMBL/GenBank/DDBJ whole genome shotgun (WGS) entry which is preliminary data.</text>
</comment>
<dbReference type="InterPro" id="IPR036097">
    <property type="entry name" value="HisK_dim/P_sf"/>
</dbReference>
<dbReference type="EMBL" id="JYGT01000004">
    <property type="protein sequence ID" value="KJQ78127.1"/>
    <property type="molecule type" value="Genomic_DNA"/>
</dbReference>
<dbReference type="CDD" id="cd00082">
    <property type="entry name" value="HisKA"/>
    <property type="match status" value="1"/>
</dbReference>
<dbReference type="GO" id="GO:0004721">
    <property type="term" value="F:phosphoprotein phosphatase activity"/>
    <property type="evidence" value="ECO:0007669"/>
    <property type="project" value="TreeGrafter"/>
</dbReference>
<evidence type="ECO:0000259" key="9">
    <source>
        <dbReference type="PROSITE" id="PS50109"/>
    </source>
</evidence>
<keyword evidence="8" id="KW-1133">Transmembrane helix</keyword>
<evidence type="ECO:0000256" key="8">
    <source>
        <dbReference type="SAM" id="Phobius"/>
    </source>
</evidence>
<dbReference type="SMART" id="SM00387">
    <property type="entry name" value="HATPase_c"/>
    <property type="match status" value="1"/>
</dbReference>
<dbReference type="SUPFAM" id="SSF47384">
    <property type="entry name" value="Homodimeric domain of signal transducing histidine kinase"/>
    <property type="match status" value="1"/>
</dbReference>
<dbReference type="SMART" id="SM00388">
    <property type="entry name" value="HisKA"/>
    <property type="match status" value="1"/>
</dbReference>
<comment type="subcellular location">
    <subcellularLocation>
        <location evidence="2">Membrane</location>
    </subcellularLocation>
</comment>
<dbReference type="Pfam" id="PF00512">
    <property type="entry name" value="HisKA"/>
    <property type="match status" value="1"/>
</dbReference>
<sequence length="361" mass="42390">MGKQKSFFVEGIIYQILWIFLSTILFFIIYKIMDNFFVDSVNPELPLDKFASFYFEIGKYIILLLGALTILIGTFIIQKKRFYVYNQYFESGLNYLRSEDKDLIPFHESLSKERDLFIELHNYQKELEKEYELVYKEKTDLLTYLAHDIKTPLANMIGYITLLKDEKNLSEEQKNKFVDVIYENIKYLNRLCEDFFSYLKFNLNEIPLNLMDVDIKIFFSQWEEEKSLSIKDHLLILEFLNLENSKIKTEPQLLLRIMENLITNAVNYSLKGTSINIKVEEINGMLKISVINDVSPNLNVNWNMVTSKFYRGNLSRRISNNGSGLGLTIVSDIVKHLGGNFEIGEENKRVCAKVILPYRLN</sequence>
<dbReference type="Pfam" id="PF02518">
    <property type="entry name" value="HATPase_c"/>
    <property type="match status" value="1"/>
</dbReference>
<evidence type="ECO:0000256" key="1">
    <source>
        <dbReference type="ARBA" id="ARBA00000085"/>
    </source>
</evidence>
<feature type="transmembrane region" description="Helical" evidence="8">
    <location>
        <begin position="12"/>
        <end position="33"/>
    </location>
</feature>
<dbReference type="InterPro" id="IPR036890">
    <property type="entry name" value="HATPase_C_sf"/>
</dbReference>
<evidence type="ECO:0000256" key="6">
    <source>
        <dbReference type="ARBA" id="ARBA00022777"/>
    </source>
</evidence>
<keyword evidence="8" id="KW-0812">Transmembrane</keyword>
<keyword evidence="4" id="KW-0597">Phosphoprotein</keyword>
<dbReference type="SUPFAM" id="SSF55874">
    <property type="entry name" value="ATPase domain of HSP90 chaperone/DNA topoisomerase II/histidine kinase"/>
    <property type="match status" value="1"/>
</dbReference>
<dbReference type="OrthoDB" id="335833at2"/>
<dbReference type="Proteomes" id="UP000033489">
    <property type="component" value="Unassembled WGS sequence"/>
</dbReference>
<evidence type="ECO:0000256" key="3">
    <source>
        <dbReference type="ARBA" id="ARBA00012438"/>
    </source>
</evidence>
<keyword evidence="7" id="KW-0902">Two-component regulatory system</keyword>
<dbReference type="GO" id="GO:0005886">
    <property type="term" value="C:plasma membrane"/>
    <property type="evidence" value="ECO:0007669"/>
    <property type="project" value="TreeGrafter"/>
</dbReference>
<keyword evidence="8" id="KW-0472">Membrane</keyword>
<comment type="catalytic activity">
    <reaction evidence="1">
        <text>ATP + protein L-histidine = ADP + protein N-phospho-L-histidine.</text>
        <dbReference type="EC" id="2.7.13.3"/>
    </reaction>
</comment>
<dbReference type="EC" id="2.7.13.3" evidence="3"/>
<dbReference type="InterPro" id="IPR005467">
    <property type="entry name" value="His_kinase_dom"/>
</dbReference>